<sequence length="126" mass="14353">IGYHKKSGGRMNQSICLAVVGSGQENHFSSNNWDQYEELSNSYVNDSIEELVARRDEILDKIKDIGPISANIVFDTNYNDFDDELINEMMQDFYGGKDSIAFASSYNYFCEDFNAILSEFIITDLC</sequence>
<evidence type="ECO:0000313" key="2">
    <source>
        <dbReference type="Proteomes" id="UP000321083"/>
    </source>
</evidence>
<proteinExistence type="predicted"/>
<comment type="caution">
    <text evidence="1">The sequence shown here is derived from an EMBL/GenBank/DDBJ whole genome shotgun (WGS) entry which is preliminary data.</text>
</comment>
<evidence type="ECO:0000313" key="1">
    <source>
        <dbReference type="EMBL" id="TWW09465.1"/>
    </source>
</evidence>
<gene>
    <name evidence="1" type="ORF">E3A20_14030</name>
</gene>
<name>A0A5C6M5M8_9PLAN</name>
<organism evidence="1 2">
    <name type="scientific">Planctomyces bekefii</name>
    <dbReference type="NCBI Taxonomy" id="1653850"/>
    <lineage>
        <taxon>Bacteria</taxon>
        <taxon>Pseudomonadati</taxon>
        <taxon>Planctomycetota</taxon>
        <taxon>Planctomycetia</taxon>
        <taxon>Planctomycetales</taxon>
        <taxon>Planctomycetaceae</taxon>
        <taxon>Planctomyces</taxon>
    </lineage>
</organism>
<reference evidence="1 2" key="2">
    <citation type="submission" date="2019-08" db="EMBL/GenBank/DDBJ databases">
        <authorList>
            <person name="Henke P."/>
        </authorList>
    </citation>
    <scope>NUCLEOTIDE SEQUENCE [LARGE SCALE GENOMIC DNA]</scope>
    <source>
        <strain evidence="1">Phe10_nw2017</strain>
    </source>
</reference>
<dbReference type="Proteomes" id="UP000321083">
    <property type="component" value="Unassembled WGS sequence"/>
</dbReference>
<dbReference type="AlphaFoldDB" id="A0A5C6M5M8"/>
<feature type="non-terminal residue" evidence="1">
    <location>
        <position position="1"/>
    </location>
</feature>
<reference evidence="1 2" key="1">
    <citation type="submission" date="2019-08" db="EMBL/GenBank/DDBJ databases">
        <title>100 year-old enigma solved: identification of Planctomyces bekefii, the type genus and species of the phylum Planctomycetes.</title>
        <authorList>
            <person name="Svetlana D.N."/>
            <person name="Overmann J."/>
        </authorList>
    </citation>
    <scope>NUCLEOTIDE SEQUENCE [LARGE SCALE GENOMIC DNA]</scope>
    <source>
        <strain evidence="1">Phe10_nw2017</strain>
    </source>
</reference>
<protein>
    <submittedName>
        <fullName evidence="1">Uncharacterized protein</fullName>
    </submittedName>
</protein>
<dbReference type="EMBL" id="SRHE01000268">
    <property type="protein sequence ID" value="TWW09465.1"/>
    <property type="molecule type" value="Genomic_DNA"/>
</dbReference>
<accession>A0A5C6M5M8</accession>
<keyword evidence="2" id="KW-1185">Reference proteome</keyword>